<comment type="caution">
    <text evidence="2">The sequence shown here is derived from an EMBL/GenBank/DDBJ whole genome shotgun (WGS) entry which is preliminary data.</text>
</comment>
<dbReference type="Pfam" id="PF00078">
    <property type="entry name" value="RVT_1"/>
    <property type="match status" value="1"/>
</dbReference>
<name>A0AAU9V6W1_EUPED</name>
<dbReference type="AlphaFoldDB" id="A0AAU9V6W1"/>
<accession>A0AAU9V6W1</accession>
<dbReference type="PANTHER" id="PTHR47027:SF20">
    <property type="entry name" value="REVERSE TRANSCRIPTASE-LIKE PROTEIN WITH RNA-DIRECTED DNA POLYMERASE DOMAIN"/>
    <property type="match status" value="1"/>
</dbReference>
<dbReference type="EMBL" id="CAKOGL010000027">
    <property type="protein sequence ID" value="CAH2104855.1"/>
    <property type="molecule type" value="Genomic_DNA"/>
</dbReference>
<dbReference type="InterPro" id="IPR043502">
    <property type="entry name" value="DNA/RNA_pol_sf"/>
</dbReference>
<sequence>MFQYWYAHQTNSVRWAGAMSDPYRLECGVRQGGLTSPTLFNLYMDELIVALSRQHLGCHIDDVCVNNLSYADDMVLLSASICGMRSLIQTCEEYAGRHGLKYNVAKSQCMIFEAVGTICPQNIPPVLLSGVPLKMVGQVKYLGHVITTDLRDDADIERERRALSVRANMVARRFARCSAQVKMTLFRAFCTSLYTCSLWANYTKKKYSDLRVLYNNAFRILLGLPRYCSASGMFADAGIDCFHTTMRKRCASLVRRVRSSPNTVLKMIATRFDCCYLRHCCDRHLTVSVPERKL</sequence>
<evidence type="ECO:0000259" key="1">
    <source>
        <dbReference type="PROSITE" id="PS50878"/>
    </source>
</evidence>
<evidence type="ECO:0000313" key="3">
    <source>
        <dbReference type="Proteomes" id="UP001153954"/>
    </source>
</evidence>
<organism evidence="2 3">
    <name type="scientific">Euphydryas editha</name>
    <name type="common">Edith's checkerspot</name>
    <dbReference type="NCBI Taxonomy" id="104508"/>
    <lineage>
        <taxon>Eukaryota</taxon>
        <taxon>Metazoa</taxon>
        <taxon>Ecdysozoa</taxon>
        <taxon>Arthropoda</taxon>
        <taxon>Hexapoda</taxon>
        <taxon>Insecta</taxon>
        <taxon>Pterygota</taxon>
        <taxon>Neoptera</taxon>
        <taxon>Endopterygota</taxon>
        <taxon>Lepidoptera</taxon>
        <taxon>Glossata</taxon>
        <taxon>Ditrysia</taxon>
        <taxon>Papilionoidea</taxon>
        <taxon>Nymphalidae</taxon>
        <taxon>Nymphalinae</taxon>
        <taxon>Euphydryas</taxon>
    </lineage>
</organism>
<dbReference type="PANTHER" id="PTHR47027">
    <property type="entry name" value="REVERSE TRANSCRIPTASE DOMAIN-CONTAINING PROTEIN"/>
    <property type="match status" value="1"/>
</dbReference>
<dbReference type="InterPro" id="IPR000477">
    <property type="entry name" value="RT_dom"/>
</dbReference>
<dbReference type="GO" id="GO:0071897">
    <property type="term" value="P:DNA biosynthetic process"/>
    <property type="evidence" value="ECO:0007669"/>
    <property type="project" value="UniProtKB-ARBA"/>
</dbReference>
<evidence type="ECO:0000313" key="2">
    <source>
        <dbReference type="EMBL" id="CAH2104855.1"/>
    </source>
</evidence>
<gene>
    <name evidence="2" type="ORF">EEDITHA_LOCUS19184</name>
</gene>
<keyword evidence="3" id="KW-1185">Reference proteome</keyword>
<protein>
    <recommendedName>
        <fullName evidence="1">Reverse transcriptase domain-containing protein</fullName>
    </recommendedName>
</protein>
<feature type="domain" description="Reverse transcriptase" evidence="1">
    <location>
        <begin position="1"/>
        <end position="146"/>
    </location>
</feature>
<dbReference type="SUPFAM" id="SSF56672">
    <property type="entry name" value="DNA/RNA polymerases"/>
    <property type="match status" value="1"/>
</dbReference>
<proteinExistence type="predicted"/>
<dbReference type="Proteomes" id="UP001153954">
    <property type="component" value="Unassembled WGS sequence"/>
</dbReference>
<dbReference type="PROSITE" id="PS50878">
    <property type="entry name" value="RT_POL"/>
    <property type="match status" value="1"/>
</dbReference>
<reference evidence="2" key="1">
    <citation type="submission" date="2022-03" db="EMBL/GenBank/DDBJ databases">
        <authorList>
            <person name="Tunstrom K."/>
        </authorList>
    </citation>
    <scope>NUCLEOTIDE SEQUENCE</scope>
</reference>